<feature type="domain" description="GAT" evidence="13">
    <location>
        <begin position="237"/>
        <end position="386"/>
    </location>
</feature>
<dbReference type="EMBL" id="OE179964">
    <property type="protein sequence ID" value="CAD7570230.1"/>
    <property type="molecule type" value="Genomic_DNA"/>
</dbReference>
<dbReference type="Pfam" id="PF00790">
    <property type="entry name" value="VHS"/>
    <property type="match status" value="1"/>
</dbReference>
<evidence type="ECO:0000256" key="5">
    <source>
        <dbReference type="ARBA" id="ARBA00022753"/>
    </source>
</evidence>
<dbReference type="InterPro" id="IPR002014">
    <property type="entry name" value="VHS_dom"/>
</dbReference>
<dbReference type="GO" id="GO:0043130">
    <property type="term" value="F:ubiquitin binding"/>
    <property type="evidence" value="ECO:0007669"/>
    <property type="project" value="InterPro"/>
</dbReference>
<evidence type="ECO:0000256" key="3">
    <source>
        <dbReference type="ARBA" id="ARBA00008099"/>
    </source>
</evidence>
<evidence type="ECO:0000259" key="12">
    <source>
        <dbReference type="PROSITE" id="PS50180"/>
    </source>
</evidence>
<dbReference type="GO" id="GO:0035091">
    <property type="term" value="F:phosphatidylinositol binding"/>
    <property type="evidence" value="ECO:0007669"/>
    <property type="project" value="InterPro"/>
</dbReference>
<evidence type="ECO:0000256" key="6">
    <source>
        <dbReference type="ARBA" id="ARBA00022843"/>
    </source>
</evidence>
<feature type="compositionally biased region" description="Low complexity" evidence="10">
    <location>
        <begin position="608"/>
        <end position="617"/>
    </location>
</feature>
<keyword evidence="5" id="KW-0967">Endosome</keyword>
<dbReference type="SMART" id="SM00809">
    <property type="entry name" value="Alpha_adaptinC2"/>
    <property type="match status" value="1"/>
</dbReference>
<sequence>MADDREIEVRSCSGVLRVVFHSPSMQMRVEFRGRILMFAWREYGKPPYRDLSLNLSVIDNLVYCESGLFDHVATKVVRATNPRNPITDTAAVVELCNMLGKDPYTSHITTKSLATKVQSVQEWEALQALNLLDTCMKHCGPVFHAEVGKFRFLNEMIKLVSPKYLGNRTPTHVRHRVLSLMLAWTAEYPKETKIREAYDMLKKQGVVKDDQPMLHSGASADIPLALPPRPKSSIFEDEERSRLLQKLLQSKNPDDLQAANRLIKTMVKELANALVVLSSTAEDGKIKVRISDERRVEQNSRRLTELESVHNNVRLLSEMLDSYRVGQSSVEELDLIKELHQSCERLRPNVFRLASETQESEALLNEVLNVSDELGQVFDKYTAVIIHGKTLDPVFEPETGQSATSLLDLSTPSEERLPPVPTTLLNNQLADLGLSDKQSFSQPPASMPASKQSSNFEALGDIFQSLTPKISPGNAFPLGGPTILQPVSLTQAASNGVTSPVPSEVQVKPDKLKAFKDLDALGESMLKQNLPTSCKLGSQFAKPPSKVPMNLLSRLPESAPEPSKVVNSGPSSLSSGLSKTPAPTSDLYLDFLVGGPTKTEGGGGSSSGGSDLLNGDDSMVDLSEDVLEEPSANKTLTKDDQAAVLRTPVTKEVVDTNVNSSGNNTVPPSPAKKLEVKPLADIFVHLESIKPGNIPPLTVLDEKNGISVVLHFAKERPRQDVSVIVVTTLSKNSSPLTNYLFQAVVPKTCKLRLQPPSGCDLPAYNPFLPPAAITQVLLIANPNKDPVSLKFMVSYLMEDETVTEMGEVEKLPLES</sequence>
<dbReference type="GO" id="GO:0005802">
    <property type="term" value="C:trans-Golgi network"/>
    <property type="evidence" value="ECO:0007669"/>
    <property type="project" value="InterPro"/>
</dbReference>
<reference evidence="14" key="1">
    <citation type="submission" date="2020-11" db="EMBL/GenBank/DDBJ databases">
        <authorList>
            <person name="Tran Van P."/>
        </authorList>
    </citation>
    <scope>NUCLEOTIDE SEQUENCE</scope>
</reference>
<proteinExistence type="inferred from homology"/>
<protein>
    <submittedName>
        <fullName evidence="14">(California timema) hypothetical protein</fullName>
    </submittedName>
</protein>
<dbReference type="Gene3D" id="1.20.58.160">
    <property type="match status" value="1"/>
</dbReference>
<dbReference type="GO" id="GO:0034394">
    <property type="term" value="P:protein localization to cell surface"/>
    <property type="evidence" value="ECO:0007669"/>
    <property type="project" value="TreeGrafter"/>
</dbReference>
<feature type="domain" description="VHS" evidence="11">
    <location>
        <begin position="79"/>
        <end position="209"/>
    </location>
</feature>
<dbReference type="AlphaFoldDB" id="A0A7R9J081"/>
<evidence type="ECO:0000256" key="9">
    <source>
        <dbReference type="ARBA" id="ARBA00023136"/>
    </source>
</evidence>
<dbReference type="Gene3D" id="1.20.5.170">
    <property type="match status" value="1"/>
</dbReference>
<evidence type="ECO:0000259" key="11">
    <source>
        <dbReference type="PROSITE" id="PS50179"/>
    </source>
</evidence>
<dbReference type="PROSITE" id="PS50179">
    <property type="entry name" value="VHS"/>
    <property type="match status" value="1"/>
</dbReference>
<accession>A0A7R9J081</accession>
<dbReference type="PROSITE" id="PS50180">
    <property type="entry name" value="GAE"/>
    <property type="match status" value="1"/>
</dbReference>
<dbReference type="InterPro" id="IPR027422">
    <property type="entry name" value="GGA1-3"/>
</dbReference>
<dbReference type="InterPro" id="IPR008152">
    <property type="entry name" value="Clathrin_a/b/g-adaptin_app_Ig"/>
</dbReference>
<dbReference type="GO" id="GO:0006893">
    <property type="term" value="P:Golgi to plasma membrane transport"/>
    <property type="evidence" value="ECO:0007669"/>
    <property type="project" value="TreeGrafter"/>
</dbReference>
<dbReference type="Pfam" id="PF18308">
    <property type="entry name" value="GGA_N-GAT"/>
    <property type="match status" value="1"/>
</dbReference>
<dbReference type="SUPFAM" id="SSF89009">
    <property type="entry name" value="GAT-like domain"/>
    <property type="match status" value="1"/>
</dbReference>
<dbReference type="InterPro" id="IPR041198">
    <property type="entry name" value="GGA_N-GAT"/>
</dbReference>
<dbReference type="GO" id="GO:0031901">
    <property type="term" value="C:early endosome membrane"/>
    <property type="evidence" value="ECO:0007669"/>
    <property type="project" value="UniProtKB-SubCell"/>
</dbReference>
<keyword evidence="7" id="KW-0653">Protein transport</keyword>
<name>A0A7R9J081_TIMCA</name>
<feature type="domain" description="GAE" evidence="12">
    <location>
        <begin position="693"/>
        <end position="812"/>
    </location>
</feature>
<dbReference type="GO" id="GO:0006886">
    <property type="term" value="P:intracellular protein transport"/>
    <property type="evidence" value="ECO:0007669"/>
    <property type="project" value="InterPro"/>
</dbReference>
<dbReference type="GO" id="GO:0031267">
    <property type="term" value="F:small GTPase binding"/>
    <property type="evidence" value="ECO:0007669"/>
    <property type="project" value="InterPro"/>
</dbReference>
<keyword evidence="9" id="KW-0472">Membrane</keyword>
<evidence type="ECO:0000256" key="8">
    <source>
        <dbReference type="ARBA" id="ARBA00023034"/>
    </source>
</evidence>
<dbReference type="Gene3D" id="1.25.40.90">
    <property type="match status" value="1"/>
</dbReference>
<evidence type="ECO:0000256" key="4">
    <source>
        <dbReference type="ARBA" id="ARBA00022448"/>
    </source>
</evidence>
<keyword evidence="4" id="KW-0813">Transport</keyword>
<dbReference type="CDD" id="cd03567">
    <property type="entry name" value="VHS_GGA_metazoan"/>
    <property type="match status" value="1"/>
</dbReference>
<dbReference type="FunFam" id="1.20.5.170:FF:000023">
    <property type="entry name" value="ADP-ribosylation factor-binding protein GGA3 isoform X1"/>
    <property type="match status" value="1"/>
</dbReference>
<evidence type="ECO:0000259" key="13">
    <source>
        <dbReference type="PROSITE" id="PS50909"/>
    </source>
</evidence>
<dbReference type="PANTHER" id="PTHR45905">
    <property type="entry name" value="GOLGI-LOCALIZED, GAMMA-ADAPTIN EAR CONTAINING, ARF BINDING PROTEIN"/>
    <property type="match status" value="1"/>
</dbReference>
<evidence type="ECO:0000256" key="7">
    <source>
        <dbReference type="ARBA" id="ARBA00022927"/>
    </source>
</evidence>
<keyword evidence="6" id="KW-0832">Ubl conjugation</keyword>
<dbReference type="InterPro" id="IPR013041">
    <property type="entry name" value="Clathrin_app_Ig-like_sf"/>
</dbReference>
<comment type="subcellular location">
    <subcellularLocation>
        <location evidence="2">Early endosome membrane</location>
        <topology evidence="2">Peripheral membrane protein</topology>
    </subcellularLocation>
    <subcellularLocation>
        <location evidence="1">Golgi apparatus</location>
        <location evidence="1">trans-Golgi network membrane</location>
        <topology evidence="1">Peripheral membrane protein</topology>
    </subcellularLocation>
</comment>
<dbReference type="SMART" id="SM00288">
    <property type="entry name" value="VHS"/>
    <property type="match status" value="1"/>
</dbReference>
<evidence type="ECO:0000256" key="2">
    <source>
        <dbReference type="ARBA" id="ARBA00004220"/>
    </source>
</evidence>
<dbReference type="Pfam" id="PF02883">
    <property type="entry name" value="Alpha_adaptinC2"/>
    <property type="match status" value="1"/>
</dbReference>
<feature type="region of interest" description="Disordered" evidence="10">
    <location>
        <begin position="537"/>
        <end position="618"/>
    </location>
</feature>
<gene>
    <name evidence="14" type="ORF">TCMB3V08_LOCUS2935</name>
</gene>
<comment type="similarity">
    <text evidence="3">Belongs to the GGA protein family.</text>
</comment>
<dbReference type="InterPro" id="IPR004152">
    <property type="entry name" value="GAT_dom"/>
</dbReference>
<dbReference type="Pfam" id="PF03127">
    <property type="entry name" value="GAT"/>
    <property type="match status" value="1"/>
</dbReference>
<dbReference type="InterPro" id="IPR008942">
    <property type="entry name" value="ENTH_VHS"/>
</dbReference>
<dbReference type="PROSITE" id="PS50909">
    <property type="entry name" value="GAT"/>
    <property type="match status" value="1"/>
</dbReference>
<dbReference type="SUPFAM" id="SSF48464">
    <property type="entry name" value="ENTH/VHS domain"/>
    <property type="match status" value="1"/>
</dbReference>
<evidence type="ECO:0000256" key="1">
    <source>
        <dbReference type="ARBA" id="ARBA00004150"/>
    </source>
</evidence>
<dbReference type="Gene3D" id="2.60.40.1230">
    <property type="match status" value="1"/>
</dbReference>
<dbReference type="CDD" id="cd14234">
    <property type="entry name" value="GAT_GGA_meta"/>
    <property type="match status" value="1"/>
</dbReference>
<dbReference type="InterPro" id="IPR008153">
    <property type="entry name" value="GAE_dom"/>
</dbReference>
<dbReference type="PANTHER" id="PTHR45905:SF1">
    <property type="entry name" value="GOLGI-LOCALIZED, GAMMA-ADAPTIN EAR CONTAINING, ARF BINDING PROTEIN"/>
    <property type="match status" value="1"/>
</dbReference>
<evidence type="ECO:0000256" key="10">
    <source>
        <dbReference type="SAM" id="MobiDB-lite"/>
    </source>
</evidence>
<keyword evidence="8" id="KW-0333">Golgi apparatus</keyword>
<feature type="compositionally biased region" description="Low complexity" evidence="10">
    <location>
        <begin position="563"/>
        <end position="579"/>
    </location>
</feature>
<organism evidence="14">
    <name type="scientific">Timema californicum</name>
    <name type="common">California timema</name>
    <name type="synonym">Walking stick</name>
    <dbReference type="NCBI Taxonomy" id="61474"/>
    <lineage>
        <taxon>Eukaryota</taxon>
        <taxon>Metazoa</taxon>
        <taxon>Ecdysozoa</taxon>
        <taxon>Arthropoda</taxon>
        <taxon>Hexapoda</taxon>
        <taxon>Insecta</taxon>
        <taxon>Pterygota</taxon>
        <taxon>Neoptera</taxon>
        <taxon>Polyneoptera</taxon>
        <taxon>Phasmatodea</taxon>
        <taxon>Timematodea</taxon>
        <taxon>Timematoidea</taxon>
        <taxon>Timematidae</taxon>
        <taxon>Timema</taxon>
    </lineage>
</organism>
<dbReference type="SUPFAM" id="SSF49348">
    <property type="entry name" value="Clathrin adaptor appendage domain"/>
    <property type="match status" value="1"/>
</dbReference>
<evidence type="ECO:0000313" key="14">
    <source>
        <dbReference type="EMBL" id="CAD7570230.1"/>
    </source>
</evidence>
<dbReference type="InterPro" id="IPR038425">
    <property type="entry name" value="GAT_sf"/>
</dbReference>